<name>A0A8H3ALQ6_9AGAM</name>
<dbReference type="AlphaFoldDB" id="A0A8H3ALQ6"/>
<dbReference type="Gene3D" id="3.40.50.300">
    <property type="entry name" value="P-loop containing nucleotide triphosphate hydrolases"/>
    <property type="match status" value="1"/>
</dbReference>
<dbReference type="EMBL" id="CAJMWZ010000891">
    <property type="protein sequence ID" value="CAE6427678.1"/>
    <property type="molecule type" value="Genomic_DNA"/>
</dbReference>
<dbReference type="Pfam" id="PF01926">
    <property type="entry name" value="MMR_HSR1"/>
    <property type="match status" value="1"/>
</dbReference>
<sequence>MVETATSDSDSSATPTENTMERHRSPDPPPPSATSSRPAASRQAEMLVPEATRQRQTRDDTIRVLVLGRSGSGKTCIIRTLCDGAERPSVGGLFEATIKPYSTLVSMSERRFELIDTPGFDNMNMSDTEVFTQIADYLLEPDRIEAGITGIIYVHRAGDVIQSRSLRQNLQVLIDIFLQEAGTSRLTVLESRLGVQRVAHTTLLDEVQGRHSAFDRAWALGAMVSRTSDRRGFINILKTYISQTPILLPIQLDGSRGSRSDFTTRVERTLGYYEQESVQTILHNQEHDLREIYETKLVCQRESEAQLQQRLKEAELGYSSLRSQLQLQENVEQSEVVQALNDLNRMIDDIGRSTSAYLFDTYVSATFDRDPSDVTALDSADLPALKTLLDHVDGKSSIVMSSGGKGMQIECFFDFAIRHMMCRYLAKGIFGLFHPAIQPSLSRALATTYQNIQSQAPQVLAGKWRSETFKNIYRDDPGKREQHINDHINKLMNDQLKPLTRYVFGQDIAFAEDHNNRLHRLFEMAWDWDSKLKGDVIMLGDFIRTSFPPHFRFSPTLMEEFEYNPRNHKRGYIVGTLALGLVSRRAVGGGNPVEQTIVCKATVLTSNVFI</sequence>
<gene>
    <name evidence="3" type="ORF">RDB_LOCUS16513</name>
</gene>
<proteinExistence type="predicted"/>
<feature type="compositionally biased region" description="Low complexity" evidence="1">
    <location>
        <begin position="33"/>
        <end position="42"/>
    </location>
</feature>
<feature type="compositionally biased region" description="Low complexity" evidence="1">
    <location>
        <begin position="1"/>
        <end position="16"/>
    </location>
</feature>
<dbReference type="Proteomes" id="UP000663850">
    <property type="component" value="Unassembled WGS sequence"/>
</dbReference>
<dbReference type="InterPro" id="IPR006073">
    <property type="entry name" value="GTP-bd"/>
</dbReference>
<evidence type="ECO:0000256" key="1">
    <source>
        <dbReference type="SAM" id="MobiDB-lite"/>
    </source>
</evidence>
<dbReference type="CDD" id="cd00882">
    <property type="entry name" value="Ras_like_GTPase"/>
    <property type="match status" value="1"/>
</dbReference>
<dbReference type="InterPro" id="IPR027417">
    <property type="entry name" value="P-loop_NTPase"/>
</dbReference>
<accession>A0A8H3ALQ6</accession>
<protein>
    <recommendedName>
        <fullName evidence="2">G domain-containing protein</fullName>
    </recommendedName>
</protein>
<reference evidence="3" key="1">
    <citation type="submission" date="2021-01" db="EMBL/GenBank/DDBJ databases">
        <authorList>
            <person name="Kaushik A."/>
        </authorList>
    </citation>
    <scope>NUCLEOTIDE SEQUENCE</scope>
    <source>
        <strain evidence="3">Type strain: AG8-Rh-89/</strain>
    </source>
</reference>
<comment type="caution">
    <text evidence="3">The sequence shown here is derived from an EMBL/GenBank/DDBJ whole genome shotgun (WGS) entry which is preliminary data.</text>
</comment>
<feature type="region of interest" description="Disordered" evidence="1">
    <location>
        <begin position="1"/>
        <end position="57"/>
    </location>
</feature>
<dbReference type="GO" id="GO:0005525">
    <property type="term" value="F:GTP binding"/>
    <property type="evidence" value="ECO:0007669"/>
    <property type="project" value="InterPro"/>
</dbReference>
<evidence type="ECO:0000313" key="4">
    <source>
        <dbReference type="Proteomes" id="UP000663850"/>
    </source>
</evidence>
<organism evidence="3 4">
    <name type="scientific">Rhizoctonia solani</name>
    <dbReference type="NCBI Taxonomy" id="456999"/>
    <lineage>
        <taxon>Eukaryota</taxon>
        <taxon>Fungi</taxon>
        <taxon>Dikarya</taxon>
        <taxon>Basidiomycota</taxon>
        <taxon>Agaricomycotina</taxon>
        <taxon>Agaricomycetes</taxon>
        <taxon>Cantharellales</taxon>
        <taxon>Ceratobasidiaceae</taxon>
        <taxon>Rhizoctonia</taxon>
    </lineage>
</organism>
<dbReference type="SUPFAM" id="SSF52540">
    <property type="entry name" value="P-loop containing nucleoside triphosphate hydrolases"/>
    <property type="match status" value="1"/>
</dbReference>
<evidence type="ECO:0000313" key="3">
    <source>
        <dbReference type="EMBL" id="CAE6427678.1"/>
    </source>
</evidence>
<evidence type="ECO:0000259" key="2">
    <source>
        <dbReference type="Pfam" id="PF01926"/>
    </source>
</evidence>
<feature type="domain" description="G" evidence="2">
    <location>
        <begin position="63"/>
        <end position="123"/>
    </location>
</feature>